<evidence type="ECO:0000313" key="2">
    <source>
        <dbReference type="EMBL" id="SMP09100.1"/>
    </source>
</evidence>
<protein>
    <submittedName>
        <fullName evidence="2">Uncharacterized protein</fullName>
    </submittedName>
</protein>
<dbReference type="Proteomes" id="UP001157911">
    <property type="component" value="Unassembled WGS sequence"/>
</dbReference>
<evidence type="ECO:0000313" key="3">
    <source>
        <dbReference type="Proteomes" id="UP001157911"/>
    </source>
</evidence>
<organism evidence="2 3">
    <name type="scientific">Desulfurobacterium pacificum</name>
    <dbReference type="NCBI Taxonomy" id="240166"/>
    <lineage>
        <taxon>Bacteria</taxon>
        <taxon>Pseudomonadati</taxon>
        <taxon>Aquificota</taxon>
        <taxon>Aquificia</taxon>
        <taxon>Desulfurobacteriales</taxon>
        <taxon>Desulfurobacteriaceae</taxon>
        <taxon>Desulfurobacterium</taxon>
    </lineage>
</organism>
<proteinExistence type="predicted"/>
<accession>A0ABY1NGJ7</accession>
<keyword evidence="3" id="KW-1185">Reference proteome</keyword>
<reference evidence="2 3" key="1">
    <citation type="submission" date="2017-05" db="EMBL/GenBank/DDBJ databases">
        <authorList>
            <person name="Varghese N."/>
            <person name="Submissions S."/>
        </authorList>
    </citation>
    <scope>NUCLEOTIDE SEQUENCE [LARGE SCALE GENOMIC DNA]</scope>
    <source>
        <strain evidence="2 3">DSM 15522</strain>
    </source>
</reference>
<gene>
    <name evidence="2" type="ORF">SAMN06265339_0694</name>
</gene>
<comment type="caution">
    <text evidence="2">The sequence shown here is derived from an EMBL/GenBank/DDBJ whole genome shotgun (WGS) entry which is preliminary data.</text>
</comment>
<keyword evidence="1" id="KW-0472">Membrane</keyword>
<feature type="transmembrane region" description="Helical" evidence="1">
    <location>
        <begin position="6"/>
        <end position="26"/>
    </location>
</feature>
<keyword evidence="1" id="KW-0812">Transmembrane</keyword>
<sequence length="31" mass="3455">MVVGMWIFIALILTSLIGFEVIDYLGKKKVG</sequence>
<dbReference type="EMBL" id="FXUB01000001">
    <property type="protein sequence ID" value="SMP09100.1"/>
    <property type="molecule type" value="Genomic_DNA"/>
</dbReference>
<evidence type="ECO:0000256" key="1">
    <source>
        <dbReference type="SAM" id="Phobius"/>
    </source>
</evidence>
<name>A0ABY1NGJ7_9BACT</name>
<keyword evidence="1" id="KW-1133">Transmembrane helix</keyword>